<evidence type="ECO:0000256" key="2">
    <source>
        <dbReference type="ARBA" id="ARBA00005417"/>
    </source>
</evidence>
<dbReference type="InterPro" id="IPR050388">
    <property type="entry name" value="ABC_Ni/Peptide_Import"/>
</dbReference>
<dbReference type="GO" id="GO:0015833">
    <property type="term" value="P:peptide transport"/>
    <property type="evidence" value="ECO:0007669"/>
    <property type="project" value="InterPro"/>
</dbReference>
<dbReference type="InterPro" id="IPR013563">
    <property type="entry name" value="Oligopep_ABC_C"/>
</dbReference>
<evidence type="ECO:0000313" key="9">
    <source>
        <dbReference type="EMBL" id="CUH68364.1"/>
    </source>
</evidence>
<proteinExistence type="inferred from homology"/>
<dbReference type="GO" id="GO:0005886">
    <property type="term" value="C:plasma membrane"/>
    <property type="evidence" value="ECO:0007669"/>
    <property type="project" value="UniProtKB-SubCell"/>
</dbReference>
<comment type="similarity">
    <text evidence="2">Belongs to the ABC transporter superfamily.</text>
</comment>
<dbReference type="EMBL" id="CYSA01000028">
    <property type="protein sequence ID" value="CUH68364.1"/>
    <property type="molecule type" value="Genomic_DNA"/>
</dbReference>
<feature type="domain" description="ABC transporter" evidence="8">
    <location>
        <begin position="17"/>
        <end position="263"/>
    </location>
</feature>
<accession>A0A0P1FJX0</accession>
<evidence type="ECO:0000256" key="5">
    <source>
        <dbReference type="ARBA" id="ARBA00022741"/>
    </source>
</evidence>
<evidence type="ECO:0000256" key="6">
    <source>
        <dbReference type="ARBA" id="ARBA00022840"/>
    </source>
</evidence>
<dbReference type="GO" id="GO:0016887">
    <property type="term" value="F:ATP hydrolysis activity"/>
    <property type="evidence" value="ECO:0007669"/>
    <property type="project" value="InterPro"/>
</dbReference>
<dbReference type="InterPro" id="IPR017871">
    <property type="entry name" value="ABC_transporter-like_CS"/>
</dbReference>
<keyword evidence="10" id="KW-1185">Reference proteome</keyword>
<dbReference type="PROSITE" id="PS00211">
    <property type="entry name" value="ABC_TRANSPORTER_1"/>
    <property type="match status" value="1"/>
</dbReference>
<protein>
    <submittedName>
        <fullName evidence="9">Stage 0 sporulation protein KD</fullName>
    </submittedName>
</protein>
<dbReference type="PANTHER" id="PTHR43297:SF2">
    <property type="entry name" value="DIPEPTIDE TRANSPORT ATP-BINDING PROTEIN DPPD"/>
    <property type="match status" value="1"/>
</dbReference>
<dbReference type="Pfam" id="PF00005">
    <property type="entry name" value="ABC_tran"/>
    <property type="match status" value="1"/>
</dbReference>
<dbReference type="RefSeq" id="WP_233487561.1">
    <property type="nucleotide sequence ID" value="NZ_CP051181.1"/>
</dbReference>
<evidence type="ECO:0000256" key="1">
    <source>
        <dbReference type="ARBA" id="ARBA00004417"/>
    </source>
</evidence>
<dbReference type="AlphaFoldDB" id="A0A0P1FJX0"/>
<evidence type="ECO:0000259" key="8">
    <source>
        <dbReference type="PROSITE" id="PS50893"/>
    </source>
</evidence>
<dbReference type="NCBIfam" id="TIGR01727">
    <property type="entry name" value="oligo_HPY"/>
    <property type="match status" value="1"/>
</dbReference>
<gene>
    <name evidence="9" type="primary">oppD</name>
    <name evidence="9" type="ORF">TG4357_03519</name>
</gene>
<evidence type="ECO:0000256" key="7">
    <source>
        <dbReference type="ARBA" id="ARBA00023136"/>
    </source>
</evidence>
<sequence>MNTAAEIELPENDTAVLTVRDLVVRYDMDEASIHAVNGVTFDLAPRETYAIVGESGCGKSTVALSLLGLTPIVGGEIVLDSARLTEMGRAEMARVRGHKIAMIFQEPMTSLNPVLTVGYQLIEAIRLHTSMGKRAAREHAAKMLGRVGMSDAERRLRQYPHELSGGMRQRVMIAMALSCNPAVLVADEPTTALDVTVQAQILALIDQLREEFGTAVVLITHDIGVVAETANRIAVMYAGRIVEEAPTAALFADPRHPYTRGLLASVPRVDRVPDGQPMPTMEGSAPSMRQLPEGCPFRARCSHSTEKCETDPPVRVGEGRMVRCWLYE</sequence>
<dbReference type="InterPro" id="IPR003439">
    <property type="entry name" value="ABC_transporter-like_ATP-bd"/>
</dbReference>
<name>A0A0P1FJX0_THAGE</name>
<keyword evidence="5" id="KW-0547">Nucleotide-binding</keyword>
<dbReference type="FunFam" id="3.40.50.300:FF:000016">
    <property type="entry name" value="Oligopeptide ABC transporter ATP-binding component"/>
    <property type="match status" value="1"/>
</dbReference>
<keyword evidence="3" id="KW-0813">Transport</keyword>
<keyword evidence="6" id="KW-0067">ATP-binding</keyword>
<dbReference type="SMART" id="SM00382">
    <property type="entry name" value="AAA"/>
    <property type="match status" value="1"/>
</dbReference>
<dbReference type="STRING" id="53501.SAMN04488043_12021"/>
<comment type="subcellular location">
    <subcellularLocation>
        <location evidence="1">Cell inner membrane</location>
        <topology evidence="1">Peripheral membrane protein</topology>
    </subcellularLocation>
</comment>
<dbReference type="InterPro" id="IPR003593">
    <property type="entry name" value="AAA+_ATPase"/>
</dbReference>
<dbReference type="Gene3D" id="3.40.50.300">
    <property type="entry name" value="P-loop containing nucleotide triphosphate hydrolases"/>
    <property type="match status" value="1"/>
</dbReference>
<dbReference type="PANTHER" id="PTHR43297">
    <property type="entry name" value="OLIGOPEPTIDE TRANSPORT ATP-BINDING PROTEIN APPD"/>
    <property type="match status" value="1"/>
</dbReference>
<dbReference type="Proteomes" id="UP000051587">
    <property type="component" value="Unassembled WGS sequence"/>
</dbReference>
<keyword evidence="7" id="KW-0472">Membrane</keyword>
<dbReference type="PROSITE" id="PS50893">
    <property type="entry name" value="ABC_TRANSPORTER_2"/>
    <property type="match status" value="1"/>
</dbReference>
<dbReference type="GO" id="GO:0005524">
    <property type="term" value="F:ATP binding"/>
    <property type="evidence" value="ECO:0007669"/>
    <property type="project" value="UniProtKB-KW"/>
</dbReference>
<dbReference type="Pfam" id="PF08352">
    <property type="entry name" value="oligo_HPY"/>
    <property type="match status" value="1"/>
</dbReference>
<keyword evidence="4" id="KW-1003">Cell membrane</keyword>
<evidence type="ECO:0000256" key="4">
    <source>
        <dbReference type="ARBA" id="ARBA00022475"/>
    </source>
</evidence>
<dbReference type="CDD" id="cd03257">
    <property type="entry name" value="ABC_NikE_OppD_transporters"/>
    <property type="match status" value="1"/>
</dbReference>
<dbReference type="GO" id="GO:0055085">
    <property type="term" value="P:transmembrane transport"/>
    <property type="evidence" value="ECO:0007669"/>
    <property type="project" value="UniProtKB-ARBA"/>
</dbReference>
<evidence type="ECO:0000256" key="3">
    <source>
        <dbReference type="ARBA" id="ARBA00022448"/>
    </source>
</evidence>
<dbReference type="SUPFAM" id="SSF52540">
    <property type="entry name" value="P-loop containing nucleoside triphosphate hydrolases"/>
    <property type="match status" value="1"/>
</dbReference>
<dbReference type="InterPro" id="IPR027417">
    <property type="entry name" value="P-loop_NTPase"/>
</dbReference>
<reference evidence="9 10" key="1">
    <citation type="submission" date="2015-09" db="EMBL/GenBank/DDBJ databases">
        <authorList>
            <consortium name="Swine Surveillance"/>
        </authorList>
    </citation>
    <scope>NUCLEOTIDE SEQUENCE [LARGE SCALE GENOMIC DNA]</scope>
    <source>
        <strain evidence="9 10">CECT 4357</strain>
    </source>
</reference>
<organism evidence="9 10">
    <name type="scientific">Thalassovita gelatinovora</name>
    <name type="common">Thalassobius gelatinovorus</name>
    <dbReference type="NCBI Taxonomy" id="53501"/>
    <lineage>
        <taxon>Bacteria</taxon>
        <taxon>Pseudomonadati</taxon>
        <taxon>Pseudomonadota</taxon>
        <taxon>Alphaproteobacteria</taxon>
        <taxon>Rhodobacterales</taxon>
        <taxon>Roseobacteraceae</taxon>
        <taxon>Thalassovita</taxon>
    </lineage>
</organism>
<evidence type="ECO:0000313" key="10">
    <source>
        <dbReference type="Proteomes" id="UP000051587"/>
    </source>
</evidence>